<proteinExistence type="predicted"/>
<dbReference type="PATRIC" id="fig|1336752.4.peg.3739"/>
<evidence type="ECO:0000313" key="2">
    <source>
        <dbReference type="Proteomes" id="UP000014854"/>
    </source>
</evidence>
<accession>S7HXS2</accession>
<protein>
    <submittedName>
        <fullName evidence="1">Uncharacterized protein</fullName>
    </submittedName>
</protein>
<gene>
    <name evidence="1" type="ORF">L910_1890</name>
</gene>
<sequence length="52" mass="6106">MFELKAKFSKSNFSSFEDVKDMINKKLKDTGNTYEYPYGQLVALVNKIFFMV</sequence>
<evidence type="ECO:0000313" key="1">
    <source>
        <dbReference type="EMBL" id="EPP20584.1"/>
    </source>
</evidence>
<dbReference type="EMBL" id="ASXS01000018">
    <property type="protein sequence ID" value="EPP20584.1"/>
    <property type="molecule type" value="Genomic_DNA"/>
</dbReference>
<comment type="caution">
    <text evidence="1">The sequence shown here is derived from an EMBL/GenBank/DDBJ whole genome shotgun (WGS) entry which is preliminary data.</text>
</comment>
<dbReference type="AlphaFoldDB" id="S7HXS2"/>
<dbReference type="Proteomes" id="UP000014854">
    <property type="component" value="Unassembled WGS sequence"/>
</dbReference>
<reference evidence="1 2" key="1">
    <citation type="journal article" date="2013" name="Gut Pathog.">
        <title>Evidence of a new metabolic capacity in an emerging diarrheal pathogen: lessons from the draft genomes of Vibrio fluvialis strains PG41 and I21563.</title>
        <authorList>
            <person name="Khatri I."/>
            <person name="Mahajan S."/>
            <person name="Dureja C."/>
            <person name="Subramanian S."/>
            <person name="Raychaudhuri S."/>
        </authorList>
    </citation>
    <scope>NUCLEOTIDE SEQUENCE [LARGE SCALE GENOMIC DNA]</scope>
    <source>
        <strain evidence="1 2">PG41</strain>
    </source>
</reference>
<organism evidence="1 2">
    <name type="scientific">Vibrio fluvialis PG41</name>
    <dbReference type="NCBI Taxonomy" id="1336752"/>
    <lineage>
        <taxon>Bacteria</taxon>
        <taxon>Pseudomonadati</taxon>
        <taxon>Pseudomonadota</taxon>
        <taxon>Gammaproteobacteria</taxon>
        <taxon>Vibrionales</taxon>
        <taxon>Vibrionaceae</taxon>
        <taxon>Vibrio</taxon>
    </lineage>
</organism>
<name>S7HXS2_VIBFL</name>